<evidence type="ECO:0000256" key="4">
    <source>
        <dbReference type="ARBA" id="ARBA00023002"/>
    </source>
</evidence>
<name>A0A2T8HY67_9RHOB</name>
<dbReference type="Proteomes" id="UP000245911">
    <property type="component" value="Unassembled WGS sequence"/>
</dbReference>
<dbReference type="RefSeq" id="WP_116556794.1">
    <property type="nucleotide sequence ID" value="NZ_QDKM01000001.1"/>
</dbReference>
<dbReference type="InterPro" id="IPR036188">
    <property type="entry name" value="FAD/NAD-bd_sf"/>
</dbReference>
<dbReference type="Gene3D" id="3.50.50.60">
    <property type="entry name" value="FAD/NAD(P)-binding domain"/>
    <property type="match status" value="1"/>
</dbReference>
<dbReference type="EMBL" id="QDKM01000001">
    <property type="protein sequence ID" value="PVH30380.1"/>
    <property type="molecule type" value="Genomic_DNA"/>
</dbReference>
<comment type="cofactor">
    <cofactor evidence="1">
        <name>FAD</name>
        <dbReference type="ChEBI" id="CHEBI:57692"/>
    </cofactor>
</comment>
<dbReference type="PANTHER" id="PTHR43104:SF2">
    <property type="entry name" value="L-2-HYDROXYGLUTARATE DEHYDROGENASE, MITOCHONDRIAL"/>
    <property type="match status" value="1"/>
</dbReference>
<dbReference type="Gene3D" id="3.30.9.10">
    <property type="entry name" value="D-Amino Acid Oxidase, subunit A, domain 2"/>
    <property type="match status" value="1"/>
</dbReference>
<evidence type="ECO:0000256" key="5">
    <source>
        <dbReference type="ARBA" id="ARBA00037941"/>
    </source>
</evidence>
<reference evidence="7 8" key="1">
    <citation type="submission" date="2018-04" db="EMBL/GenBank/DDBJ databases">
        <title>Pararhodobacter oceanense sp. nov., isolated from marine intertidal sediment.</title>
        <authorList>
            <person name="Wang X.-L."/>
            <person name="Du Z.-J."/>
        </authorList>
    </citation>
    <scope>NUCLEOTIDE SEQUENCE [LARGE SCALE GENOMIC DNA]</scope>
    <source>
        <strain evidence="7 8">AM505</strain>
    </source>
</reference>
<evidence type="ECO:0000256" key="3">
    <source>
        <dbReference type="ARBA" id="ARBA00022827"/>
    </source>
</evidence>
<comment type="caution">
    <text evidence="7">The sequence shown here is derived from an EMBL/GenBank/DDBJ whole genome shotgun (WGS) entry which is preliminary data.</text>
</comment>
<dbReference type="PANTHER" id="PTHR43104">
    <property type="entry name" value="L-2-HYDROXYGLUTARATE DEHYDROGENASE, MITOCHONDRIAL"/>
    <property type="match status" value="1"/>
</dbReference>
<sequence length="402" mass="43443">MVYEYCVIGGGIVGLATARALLQARPGASVVVIEKEPELGRHQTGHNSGVIHSGIYYAPGSLKAKLCREGAARTKEFCQAHDIPYENRGKMIVATRAEEVPRLEALFARAGENGIRAELIDGAEVTVREPEITGLTGIVVPDAAIVSYRRVLDALAQEITDQGAEIRYNAEPRAITETGDHVGVVLGGESLRARHLIGCAGLQSDRLARLAGMRIKHRIVPFRGEYYRLHARRNSVVNAMIYPVPEPGLPFLGVHLTPMIDGSVSVGPNAMLGFAREGYPKFSLSPRDMGEMLTFPGFWLSMARNIRPGLAELSNSLFKQRYLAACQRYCPALTLEDLTPMTPGIRAQAVGATGEMLHDFLFLQSPRMLHVCNAPSPAATSALPIGDMIAAKLLEAGKARGA</sequence>
<protein>
    <submittedName>
        <fullName evidence="7">L-2-hydroxyglutarate oxidase</fullName>
    </submittedName>
</protein>
<dbReference type="InterPro" id="IPR006076">
    <property type="entry name" value="FAD-dep_OxRdtase"/>
</dbReference>
<dbReference type="OrthoDB" id="9801699at2"/>
<dbReference type="GO" id="GO:0005737">
    <property type="term" value="C:cytoplasm"/>
    <property type="evidence" value="ECO:0007669"/>
    <property type="project" value="TreeGrafter"/>
</dbReference>
<evidence type="ECO:0000259" key="6">
    <source>
        <dbReference type="Pfam" id="PF01266"/>
    </source>
</evidence>
<keyword evidence="2" id="KW-0285">Flavoprotein</keyword>
<gene>
    <name evidence="7" type="ORF">DDE20_02195</name>
</gene>
<evidence type="ECO:0000256" key="2">
    <source>
        <dbReference type="ARBA" id="ARBA00022630"/>
    </source>
</evidence>
<keyword evidence="4" id="KW-0560">Oxidoreductase</keyword>
<evidence type="ECO:0000313" key="7">
    <source>
        <dbReference type="EMBL" id="PVH30380.1"/>
    </source>
</evidence>
<dbReference type="NCBIfam" id="NF008726">
    <property type="entry name" value="PRK11728.1"/>
    <property type="match status" value="1"/>
</dbReference>
<organism evidence="7 8">
    <name type="scientific">Pararhodobacter oceanensis</name>
    <dbReference type="NCBI Taxonomy" id="2172121"/>
    <lineage>
        <taxon>Bacteria</taxon>
        <taxon>Pseudomonadati</taxon>
        <taxon>Pseudomonadota</taxon>
        <taxon>Alphaproteobacteria</taxon>
        <taxon>Rhodobacterales</taxon>
        <taxon>Paracoccaceae</taxon>
        <taxon>Pararhodobacter</taxon>
    </lineage>
</organism>
<dbReference type="AlphaFoldDB" id="A0A2T8HY67"/>
<evidence type="ECO:0000256" key="1">
    <source>
        <dbReference type="ARBA" id="ARBA00001974"/>
    </source>
</evidence>
<dbReference type="GO" id="GO:0047545">
    <property type="term" value="F:(S)-2-hydroxyglutarate dehydrogenase activity"/>
    <property type="evidence" value="ECO:0007669"/>
    <property type="project" value="TreeGrafter"/>
</dbReference>
<comment type="similarity">
    <text evidence="5">Belongs to the L2HGDH family.</text>
</comment>
<feature type="domain" description="FAD dependent oxidoreductase" evidence="6">
    <location>
        <begin position="5"/>
        <end position="391"/>
    </location>
</feature>
<evidence type="ECO:0000313" key="8">
    <source>
        <dbReference type="Proteomes" id="UP000245911"/>
    </source>
</evidence>
<dbReference type="SUPFAM" id="SSF51905">
    <property type="entry name" value="FAD/NAD(P)-binding domain"/>
    <property type="match status" value="1"/>
</dbReference>
<accession>A0A2T8HY67</accession>
<keyword evidence="8" id="KW-1185">Reference proteome</keyword>
<keyword evidence="3" id="KW-0274">FAD</keyword>
<proteinExistence type="inferred from homology"/>
<dbReference type="Pfam" id="PF01266">
    <property type="entry name" value="DAO"/>
    <property type="match status" value="1"/>
</dbReference>